<dbReference type="EMBL" id="LSBH01000001">
    <property type="protein sequence ID" value="OAQ87841.1"/>
    <property type="molecule type" value="Genomic_DNA"/>
</dbReference>
<comment type="caution">
    <text evidence="2">The sequence shown here is derived from an EMBL/GenBank/DDBJ whole genome shotgun (WGS) entry which is preliminary data.</text>
</comment>
<evidence type="ECO:0000313" key="3">
    <source>
        <dbReference type="Proteomes" id="UP000078240"/>
    </source>
</evidence>
<protein>
    <submittedName>
        <fullName evidence="2">Uncharacterized protein</fullName>
    </submittedName>
</protein>
<organism evidence="2 3">
    <name type="scientific">Purpureocillium lilacinum</name>
    <name type="common">Paecilomyces lilacinus</name>
    <dbReference type="NCBI Taxonomy" id="33203"/>
    <lineage>
        <taxon>Eukaryota</taxon>
        <taxon>Fungi</taxon>
        <taxon>Dikarya</taxon>
        <taxon>Ascomycota</taxon>
        <taxon>Pezizomycotina</taxon>
        <taxon>Sordariomycetes</taxon>
        <taxon>Hypocreomycetidae</taxon>
        <taxon>Hypocreales</taxon>
        <taxon>Ophiocordycipitaceae</taxon>
        <taxon>Purpureocillium</taxon>
    </lineage>
</organism>
<gene>
    <name evidence="2" type="ORF">VFPBJ_01882</name>
</gene>
<proteinExistence type="predicted"/>
<dbReference type="AlphaFoldDB" id="A0A179HE46"/>
<evidence type="ECO:0000313" key="2">
    <source>
        <dbReference type="EMBL" id="OAQ87841.1"/>
    </source>
</evidence>
<sequence>MFALTFMQEAVRVSTPPLDENTADGRPRGFFTCTTPPVEYPSSFGGRASSSPSEGGGRPDGLRRNSRRISVISTQRHQTREWWDPIPGRASRRIQHSPVLPTAFEFDIPEHLPSSPMCPANARHAGGGTGLCVYHGRRRKRNTSMLRDGGASHNSSSWLDEWTLRYSSSRFEE</sequence>
<name>A0A179HE46_PURLI</name>
<dbReference type="Proteomes" id="UP000078240">
    <property type="component" value="Unassembled WGS sequence"/>
</dbReference>
<feature type="compositionally biased region" description="Low complexity" evidence="1">
    <location>
        <begin position="41"/>
        <end position="53"/>
    </location>
</feature>
<reference evidence="2 3" key="1">
    <citation type="submission" date="2016-01" db="EMBL/GenBank/DDBJ databases">
        <title>Biosynthesis of antibiotic leucinostatins and their inhibition on Phytophthora in bio-control Purpureocillium lilacinum.</title>
        <authorList>
            <person name="Wang G."/>
            <person name="Liu Z."/>
            <person name="Lin R."/>
            <person name="Li E."/>
            <person name="Mao Z."/>
            <person name="Ling J."/>
            <person name="Yin W."/>
            <person name="Xie B."/>
        </authorList>
    </citation>
    <scope>NUCLEOTIDE SEQUENCE [LARGE SCALE GENOMIC DNA]</scope>
    <source>
        <strain evidence="2">PLBJ-1</strain>
    </source>
</reference>
<accession>A0A179HE46</accession>
<evidence type="ECO:0000256" key="1">
    <source>
        <dbReference type="SAM" id="MobiDB-lite"/>
    </source>
</evidence>
<feature type="region of interest" description="Disordered" evidence="1">
    <location>
        <begin position="35"/>
        <end position="68"/>
    </location>
</feature>